<dbReference type="GO" id="GO:0009982">
    <property type="term" value="F:pseudouridine synthase activity"/>
    <property type="evidence" value="ECO:0007669"/>
    <property type="project" value="InterPro"/>
</dbReference>
<dbReference type="Proteomes" id="UP000228568">
    <property type="component" value="Unassembled WGS sequence"/>
</dbReference>
<sequence length="225" mass="25519">MKLNVFYEDNHIIAVYKPAGMLVQGDETGDTSLLEEVREYIREKYHKPGNVFVGLVHRLDRPVCGIVVFARTSKGASRLSEQIRNRTFQKTYHALVENVPENKKDTLVHYIRKNTKTNIVDIFDHEEKDALRAELSYEVVYTNNNFSLIKINLKTGRPHQIRAQMSRIGCPIVGDAKYGARAPYVSGTIALCATEVSFKLPTKDEVKIVSVELPVEWGVLLDVTD</sequence>
<dbReference type="EMBL" id="PFPK01000030">
    <property type="protein sequence ID" value="PIZ94791.1"/>
    <property type="molecule type" value="Genomic_DNA"/>
</dbReference>
<keyword evidence="2" id="KW-0413">Isomerase</keyword>
<dbReference type="GO" id="GO:0140098">
    <property type="term" value="F:catalytic activity, acting on RNA"/>
    <property type="evidence" value="ECO:0007669"/>
    <property type="project" value="UniProtKB-ARBA"/>
</dbReference>
<dbReference type="CDD" id="cd02869">
    <property type="entry name" value="PseudoU_synth_RluA_like"/>
    <property type="match status" value="1"/>
</dbReference>
<feature type="domain" description="Pseudouridine synthase RsuA/RluA-like" evidence="3">
    <location>
        <begin position="11"/>
        <end position="166"/>
    </location>
</feature>
<dbReference type="AlphaFoldDB" id="A0A2M7V7R5"/>
<evidence type="ECO:0000256" key="2">
    <source>
        <dbReference type="ARBA" id="ARBA00023235"/>
    </source>
</evidence>
<dbReference type="InterPro" id="IPR006224">
    <property type="entry name" value="PsdUridine_synth_RluA-like_CS"/>
</dbReference>
<evidence type="ECO:0000313" key="5">
    <source>
        <dbReference type="Proteomes" id="UP000228568"/>
    </source>
</evidence>
<dbReference type="Pfam" id="PF00849">
    <property type="entry name" value="PseudoU_synth_2"/>
    <property type="match status" value="1"/>
</dbReference>
<dbReference type="GO" id="GO:0006396">
    <property type="term" value="P:RNA processing"/>
    <property type="evidence" value="ECO:0007669"/>
    <property type="project" value="UniProtKB-ARBA"/>
</dbReference>
<proteinExistence type="inferred from homology"/>
<evidence type="ECO:0000256" key="1">
    <source>
        <dbReference type="ARBA" id="ARBA00010876"/>
    </source>
</evidence>
<dbReference type="GO" id="GO:0001522">
    <property type="term" value="P:pseudouridine synthesis"/>
    <property type="evidence" value="ECO:0007669"/>
    <property type="project" value="InterPro"/>
</dbReference>
<comment type="caution">
    <text evidence="4">The sequence shown here is derived from an EMBL/GenBank/DDBJ whole genome shotgun (WGS) entry which is preliminary data.</text>
</comment>
<organism evidence="4 5">
    <name type="scientific">Candidatus Magasanikbacteria bacterium CG_4_10_14_0_2_um_filter_37_12</name>
    <dbReference type="NCBI Taxonomy" id="1974637"/>
    <lineage>
        <taxon>Bacteria</taxon>
        <taxon>Candidatus Magasanikiibacteriota</taxon>
    </lineage>
</organism>
<dbReference type="InterPro" id="IPR020103">
    <property type="entry name" value="PsdUridine_synth_cat_dom_sf"/>
</dbReference>
<gene>
    <name evidence="4" type="ORF">COX81_02665</name>
</gene>
<dbReference type="PANTHER" id="PTHR21600:SF83">
    <property type="entry name" value="PSEUDOURIDYLATE SYNTHASE RPUSD4, MITOCHONDRIAL"/>
    <property type="match status" value="1"/>
</dbReference>
<dbReference type="SUPFAM" id="SSF55120">
    <property type="entry name" value="Pseudouridine synthase"/>
    <property type="match status" value="1"/>
</dbReference>
<protein>
    <submittedName>
        <fullName evidence="4">RNA pseudouridine synthase</fullName>
    </submittedName>
</protein>
<name>A0A2M7V7R5_9BACT</name>
<reference evidence="5" key="1">
    <citation type="submission" date="2017-09" db="EMBL/GenBank/DDBJ databases">
        <title>Depth-based differentiation of microbial function through sediment-hosted aquifers and enrichment of novel symbionts in the deep terrestrial subsurface.</title>
        <authorList>
            <person name="Probst A.J."/>
            <person name="Ladd B."/>
            <person name="Jarett J.K."/>
            <person name="Geller-Mcgrath D.E."/>
            <person name="Sieber C.M.K."/>
            <person name="Emerson J.B."/>
            <person name="Anantharaman K."/>
            <person name="Thomas B.C."/>
            <person name="Malmstrom R."/>
            <person name="Stieglmeier M."/>
            <person name="Klingl A."/>
            <person name="Woyke T."/>
            <person name="Ryan C.M."/>
            <person name="Banfield J.F."/>
        </authorList>
    </citation>
    <scope>NUCLEOTIDE SEQUENCE [LARGE SCALE GENOMIC DNA]</scope>
</reference>
<evidence type="ECO:0000313" key="4">
    <source>
        <dbReference type="EMBL" id="PIZ94791.1"/>
    </source>
</evidence>
<accession>A0A2M7V7R5</accession>
<dbReference type="Gene3D" id="3.30.2350.10">
    <property type="entry name" value="Pseudouridine synthase"/>
    <property type="match status" value="1"/>
</dbReference>
<comment type="similarity">
    <text evidence="1">Belongs to the pseudouridine synthase RluA family.</text>
</comment>
<dbReference type="GO" id="GO:0003723">
    <property type="term" value="F:RNA binding"/>
    <property type="evidence" value="ECO:0007669"/>
    <property type="project" value="InterPro"/>
</dbReference>
<dbReference type="PROSITE" id="PS01129">
    <property type="entry name" value="PSI_RLU"/>
    <property type="match status" value="1"/>
</dbReference>
<dbReference type="InterPro" id="IPR050188">
    <property type="entry name" value="RluA_PseudoU_synthase"/>
</dbReference>
<dbReference type="PANTHER" id="PTHR21600">
    <property type="entry name" value="MITOCHONDRIAL RNA PSEUDOURIDINE SYNTHASE"/>
    <property type="match status" value="1"/>
</dbReference>
<dbReference type="InterPro" id="IPR006145">
    <property type="entry name" value="PsdUridine_synth_RsuA/RluA"/>
</dbReference>
<evidence type="ECO:0000259" key="3">
    <source>
        <dbReference type="Pfam" id="PF00849"/>
    </source>
</evidence>